<proteinExistence type="predicted"/>
<evidence type="ECO:0000259" key="1">
    <source>
        <dbReference type="Pfam" id="PF10566"/>
    </source>
</evidence>
<dbReference type="InterPro" id="IPR019563">
    <property type="entry name" value="GH97_catalytic"/>
</dbReference>
<evidence type="ECO:0000259" key="2">
    <source>
        <dbReference type="Pfam" id="PF14509"/>
    </source>
</evidence>
<feature type="non-terminal residue" evidence="3">
    <location>
        <position position="1"/>
    </location>
</feature>
<feature type="domain" description="Glycosyl-hydrolase 97 catalytic" evidence="1">
    <location>
        <begin position="5"/>
        <end position="69"/>
    </location>
</feature>
<accession>X1FN49</accession>
<dbReference type="InterPro" id="IPR029483">
    <property type="entry name" value="GH97_C"/>
</dbReference>
<organism evidence="3">
    <name type="scientific">marine sediment metagenome</name>
    <dbReference type="NCBI Taxonomy" id="412755"/>
    <lineage>
        <taxon>unclassified sequences</taxon>
        <taxon>metagenomes</taxon>
        <taxon>ecological metagenomes</taxon>
    </lineage>
</organism>
<name>X1FN49_9ZZZZ</name>
<dbReference type="PANTHER" id="PTHR35803:SF2">
    <property type="entry name" value="RETAINING ALPHA-GALACTOSIDASE"/>
    <property type="match status" value="1"/>
</dbReference>
<dbReference type="InterPro" id="IPR017853">
    <property type="entry name" value="GH"/>
</dbReference>
<dbReference type="EMBL" id="BARU01006259">
    <property type="protein sequence ID" value="GAH46402.1"/>
    <property type="molecule type" value="Genomic_DNA"/>
</dbReference>
<evidence type="ECO:0008006" key="4">
    <source>
        <dbReference type="Google" id="ProtNLM"/>
    </source>
</evidence>
<dbReference type="Pfam" id="PF14509">
    <property type="entry name" value="GH97_C"/>
    <property type="match status" value="1"/>
</dbReference>
<dbReference type="Gene3D" id="3.20.20.70">
    <property type="entry name" value="Aldolase class I"/>
    <property type="match status" value="1"/>
</dbReference>
<dbReference type="PANTHER" id="PTHR35803">
    <property type="entry name" value="GLUCAN 1,4-ALPHA-GLUCOSIDASE SUSB-RELATED"/>
    <property type="match status" value="1"/>
</dbReference>
<protein>
    <recommendedName>
        <fullName evidence="4">Glycosyl-hydrolase 97 C-terminal oligomerisation domain-containing protein</fullName>
    </recommendedName>
</protein>
<dbReference type="Pfam" id="PF10566">
    <property type="entry name" value="Glyco_hydro_97"/>
    <property type="match status" value="1"/>
</dbReference>
<dbReference type="AlphaFoldDB" id="X1FN49"/>
<dbReference type="SUPFAM" id="SSF51445">
    <property type="entry name" value="(Trans)glycosidases"/>
    <property type="match status" value="1"/>
</dbReference>
<feature type="domain" description="Glycosyl-hydrolase 97 C-terminal oligomerisation" evidence="2">
    <location>
        <begin position="164"/>
        <end position="270"/>
    </location>
</feature>
<evidence type="ECO:0000313" key="3">
    <source>
        <dbReference type="EMBL" id="GAH46402.1"/>
    </source>
</evidence>
<comment type="caution">
    <text evidence="3">The sequence shown here is derived from an EMBL/GenBank/DDBJ whole genome shotgun (WGS) entry which is preliminary data.</text>
</comment>
<dbReference type="InterPro" id="IPR013785">
    <property type="entry name" value="Aldolase_TIM"/>
</dbReference>
<gene>
    <name evidence="3" type="ORF">S03H2_12296</name>
</gene>
<reference evidence="3" key="1">
    <citation type="journal article" date="2014" name="Front. Microbiol.">
        <title>High frequency of phylogenetically diverse reductive dehalogenase-homologous genes in deep subseafloor sedimentary metagenomes.</title>
        <authorList>
            <person name="Kawai M."/>
            <person name="Futagami T."/>
            <person name="Toyoda A."/>
            <person name="Takaki Y."/>
            <person name="Nishi S."/>
            <person name="Hori S."/>
            <person name="Arai W."/>
            <person name="Tsubouchi T."/>
            <person name="Morono Y."/>
            <person name="Uchiyama I."/>
            <person name="Ito T."/>
            <person name="Fujiyama A."/>
            <person name="Inagaki F."/>
            <person name="Takami H."/>
        </authorList>
    </citation>
    <scope>NUCLEOTIDE SEQUENCE</scope>
    <source>
        <strain evidence="3">Expedition CK06-06</strain>
    </source>
</reference>
<dbReference type="InterPro" id="IPR052720">
    <property type="entry name" value="Glycosyl_hydrolase_97"/>
</dbReference>
<sequence length="272" mass="30420">RVREFGRLKEMGIKGIKVDFFGGDGQSVMAYYQDIFEDAAKFGLIVNCHGATLPRGWQRTYPNLLTVEAIKGFEYVTFEQGNANFEPTHCCTAAFTRNVFDPMDFTPVCFSEVPNIKRITTNGFELALAVIFTSGIQHYAQTPEGMASVPDYVKDFMREIPSYWDDTRFIEGFPGKHVVVARRFENKWYVAGINGENVEKSINVELSFPPQGPATQTAGKRRTSLKNIKTGMLITDGADNRSFDMQNIMITPGKPLGIKLKGNGGFVIKVEN</sequence>